<reference evidence="3" key="1">
    <citation type="submission" date="2023-10" db="EMBL/GenBank/DDBJ databases">
        <title>Genome sequence of Blautia coccoides DSM 935.</title>
        <authorList>
            <person name="Boeer T."/>
            <person name="Bengelsdorf F.R."/>
            <person name="Daniel R."/>
            <person name="Poehlein A."/>
        </authorList>
    </citation>
    <scope>NUCLEOTIDE SEQUENCE [LARGE SCALE GENOMIC DNA]</scope>
    <source>
        <strain evidence="3">DSM 935</strain>
    </source>
</reference>
<proteinExistence type="predicted"/>
<feature type="compositionally biased region" description="Polar residues" evidence="1">
    <location>
        <begin position="71"/>
        <end position="96"/>
    </location>
</feature>
<feature type="compositionally biased region" description="Basic and acidic residues" evidence="1">
    <location>
        <begin position="51"/>
        <end position="70"/>
    </location>
</feature>
<dbReference type="Proteomes" id="UP001325248">
    <property type="component" value="Chromosome"/>
</dbReference>
<feature type="transmembrane region" description="Helical" evidence="2">
    <location>
        <begin position="117"/>
        <end position="133"/>
    </location>
</feature>
<organism evidence="3 4">
    <name type="scientific">Blautia producta</name>
    <dbReference type="NCBI Taxonomy" id="33035"/>
    <lineage>
        <taxon>Bacteria</taxon>
        <taxon>Bacillati</taxon>
        <taxon>Bacillota</taxon>
        <taxon>Clostridia</taxon>
        <taxon>Lachnospirales</taxon>
        <taxon>Lachnospiraceae</taxon>
        <taxon>Blautia</taxon>
    </lineage>
</organism>
<protein>
    <recommendedName>
        <fullName evidence="5">LPXTG-motif cell wall-anchored protein</fullName>
    </recommendedName>
</protein>
<sequence length="141" mass="15525">MQYTKTAKKRRYKFIVKNLCLMMLTLFWLFAMQKSVLAETNISSMSSGRAEMQREEEIDVEGHVENDESLKNSSQATNSSGATLNSTKPSTNNVGNGLNDKVSANAKTGDFFSGKNLVIFLLAAGGIIVIINLRKGKNAER</sequence>
<keyword evidence="4" id="KW-1185">Reference proteome</keyword>
<keyword evidence="2" id="KW-0472">Membrane</keyword>
<name>A0ABZ0U8C4_9FIRM</name>
<keyword evidence="2" id="KW-1133">Transmembrane helix</keyword>
<gene>
    <name evidence="3" type="ORF">BLCOC_06210</name>
</gene>
<accession>A0ABZ0U8C4</accession>
<evidence type="ECO:0008006" key="5">
    <source>
        <dbReference type="Google" id="ProtNLM"/>
    </source>
</evidence>
<evidence type="ECO:0000313" key="4">
    <source>
        <dbReference type="Proteomes" id="UP001325248"/>
    </source>
</evidence>
<evidence type="ECO:0000256" key="2">
    <source>
        <dbReference type="SAM" id="Phobius"/>
    </source>
</evidence>
<evidence type="ECO:0000313" key="3">
    <source>
        <dbReference type="EMBL" id="WPX72285.1"/>
    </source>
</evidence>
<dbReference type="EMBL" id="CP136422">
    <property type="protein sequence ID" value="WPX72285.1"/>
    <property type="molecule type" value="Genomic_DNA"/>
</dbReference>
<evidence type="ECO:0000256" key="1">
    <source>
        <dbReference type="SAM" id="MobiDB-lite"/>
    </source>
</evidence>
<feature type="region of interest" description="Disordered" evidence="1">
    <location>
        <begin position="46"/>
        <end position="97"/>
    </location>
</feature>
<keyword evidence="2" id="KW-0812">Transmembrane</keyword>